<proteinExistence type="predicted"/>
<gene>
    <name evidence="2" type="ORF">GGE16_004142</name>
</gene>
<evidence type="ECO:0000313" key="2">
    <source>
        <dbReference type="EMBL" id="MBB4292066.1"/>
    </source>
</evidence>
<dbReference type="Proteomes" id="UP000538507">
    <property type="component" value="Unassembled WGS sequence"/>
</dbReference>
<organism evidence="2 3">
    <name type="scientific">Rhizobium leguminosarum</name>
    <dbReference type="NCBI Taxonomy" id="384"/>
    <lineage>
        <taxon>Bacteria</taxon>
        <taxon>Pseudomonadati</taxon>
        <taxon>Pseudomonadota</taxon>
        <taxon>Alphaproteobacteria</taxon>
        <taxon>Hyphomicrobiales</taxon>
        <taxon>Rhizobiaceae</taxon>
        <taxon>Rhizobium/Agrobacterium group</taxon>
        <taxon>Rhizobium</taxon>
    </lineage>
</organism>
<feature type="compositionally biased region" description="Basic and acidic residues" evidence="1">
    <location>
        <begin position="94"/>
        <end position="111"/>
    </location>
</feature>
<dbReference type="PROSITE" id="PS51257">
    <property type="entry name" value="PROKAR_LIPOPROTEIN"/>
    <property type="match status" value="1"/>
</dbReference>
<evidence type="ECO:0000313" key="3">
    <source>
        <dbReference type="Proteomes" id="UP000538507"/>
    </source>
</evidence>
<feature type="region of interest" description="Disordered" evidence="1">
    <location>
        <begin position="94"/>
        <end position="118"/>
    </location>
</feature>
<dbReference type="AlphaFoldDB" id="A0AAE2MM74"/>
<sequence length="118" mass="12490">MTSDSQRIGKTIAEIQGGGMAAFAVTSLGMACGLSESDIDGNNLGIDSVEKQIKFMATGLAISRFDNHGSLEDHGGGHQPHRIAGNSIEEFRSLRLPEQNGKDRGGIDHHQVGNPFSS</sequence>
<evidence type="ECO:0000256" key="1">
    <source>
        <dbReference type="SAM" id="MobiDB-lite"/>
    </source>
</evidence>
<name>A0AAE2MM74_RHILE</name>
<comment type="caution">
    <text evidence="2">The sequence shown here is derived from an EMBL/GenBank/DDBJ whole genome shotgun (WGS) entry which is preliminary data.</text>
</comment>
<accession>A0AAE2MM74</accession>
<dbReference type="EMBL" id="JACIGO010000005">
    <property type="protein sequence ID" value="MBB4292066.1"/>
    <property type="molecule type" value="Genomic_DNA"/>
</dbReference>
<protein>
    <submittedName>
        <fullName evidence="2">Uncharacterized protein</fullName>
    </submittedName>
</protein>
<reference evidence="2 3" key="1">
    <citation type="submission" date="2020-08" db="EMBL/GenBank/DDBJ databases">
        <title>Genomic Encyclopedia of Type Strains, Phase IV (KMG-V): Genome sequencing to study the core and pangenomes of soil and plant-associated prokaryotes.</title>
        <authorList>
            <person name="Whitman W."/>
        </authorList>
    </citation>
    <scope>NUCLEOTIDE SEQUENCE [LARGE SCALE GENOMIC DNA]</scope>
    <source>
        <strain evidence="2 3">SEMIA 415</strain>
    </source>
</reference>